<accession>A0ABR3DMQ7</accession>
<dbReference type="Proteomes" id="UP001451303">
    <property type="component" value="Unassembled WGS sequence"/>
</dbReference>
<reference evidence="2 3" key="1">
    <citation type="submission" date="2023-09" db="EMBL/GenBank/DDBJ databases">
        <title>Multi-omics analysis of a traditional fermented food reveals byproduct-associated fungal strains for waste-to-food upcycling.</title>
        <authorList>
            <consortium name="Lawrence Berkeley National Laboratory"/>
            <person name="Rekdal V.M."/>
            <person name="Villalobos-Escobedo J.M."/>
            <person name="Rodriguez-Valeron N."/>
            <person name="Garcia M.O."/>
            <person name="Vasquez D.P."/>
            <person name="Damayanti I."/>
            <person name="Sorensen P.M."/>
            <person name="Baidoo E.E."/>
            <person name="De Carvalho A.C."/>
            <person name="Riley R."/>
            <person name="Lipzen A."/>
            <person name="He G."/>
            <person name="Yan M."/>
            <person name="Haridas S."/>
            <person name="Daum C."/>
            <person name="Yoshinaga Y."/>
            <person name="Ng V."/>
            <person name="Grigoriev I.V."/>
            <person name="Munk R."/>
            <person name="Nuraida L."/>
            <person name="Wijaya C.H."/>
            <person name="Morales P.-C."/>
            <person name="Keasling J.D."/>
        </authorList>
    </citation>
    <scope>NUCLEOTIDE SEQUENCE [LARGE SCALE GENOMIC DNA]</scope>
    <source>
        <strain evidence="2 3">FGSC 2613</strain>
    </source>
</reference>
<gene>
    <name evidence="2" type="ORF">QR685DRAFT_595294</name>
</gene>
<proteinExistence type="predicted"/>
<dbReference type="EMBL" id="JAVLET010000002">
    <property type="protein sequence ID" value="KAL0473593.1"/>
    <property type="molecule type" value="Genomic_DNA"/>
</dbReference>
<feature type="region of interest" description="Disordered" evidence="1">
    <location>
        <begin position="67"/>
        <end position="90"/>
    </location>
</feature>
<evidence type="ECO:0000256" key="1">
    <source>
        <dbReference type="SAM" id="MobiDB-lite"/>
    </source>
</evidence>
<name>A0ABR3DMQ7_NEUIN</name>
<protein>
    <submittedName>
        <fullName evidence="2">Uncharacterized protein</fullName>
    </submittedName>
</protein>
<organism evidence="2 3">
    <name type="scientific">Neurospora intermedia</name>
    <dbReference type="NCBI Taxonomy" id="5142"/>
    <lineage>
        <taxon>Eukaryota</taxon>
        <taxon>Fungi</taxon>
        <taxon>Dikarya</taxon>
        <taxon>Ascomycota</taxon>
        <taxon>Pezizomycotina</taxon>
        <taxon>Sordariomycetes</taxon>
        <taxon>Sordariomycetidae</taxon>
        <taxon>Sordariales</taxon>
        <taxon>Sordariaceae</taxon>
        <taxon>Neurospora</taxon>
    </lineage>
</organism>
<keyword evidence="3" id="KW-1185">Reference proteome</keyword>
<feature type="region of interest" description="Disordered" evidence="1">
    <location>
        <begin position="1"/>
        <end position="24"/>
    </location>
</feature>
<evidence type="ECO:0000313" key="2">
    <source>
        <dbReference type="EMBL" id="KAL0473593.1"/>
    </source>
</evidence>
<sequence length="90" mass="9615">MLRRKAVPSSLASSPGFFQPGAEQPAERLRDVLARAGTCPTAPEDPILGRVEGRRLLSFGRKDQTSLACSTQSGMRVPATSGQTDSLESR</sequence>
<evidence type="ECO:0000313" key="3">
    <source>
        <dbReference type="Proteomes" id="UP001451303"/>
    </source>
</evidence>
<comment type="caution">
    <text evidence="2">The sequence shown here is derived from an EMBL/GenBank/DDBJ whole genome shotgun (WGS) entry which is preliminary data.</text>
</comment>